<dbReference type="PANTHER" id="PTHR12526">
    <property type="entry name" value="GLYCOSYLTRANSFERASE"/>
    <property type="match status" value="1"/>
</dbReference>
<name>A0A2U1BCH7_9FIRM</name>
<dbReference type="RefSeq" id="WP_116722586.1">
    <property type="nucleotide sequence ID" value="NZ_CP011524.1"/>
</dbReference>
<sequence>MKKKILFCCYGIGVGGIERCMINLLNAIDYTRYDIDLLPMNPEYGMLPNLKAKVNLLNPADYVMDTENTVGEMRKRKARIADYARYLLFRIRNKWGWKPWKMFHAPDNTYDIAIAYAHTGYVPYYVIDQINARKKYMWHHEGRYVIEKRYMLDKQYYPRFDSIIAVSNGDRDILLEVFPELSNKIKVLYNIVDWSEIKTKAQERVLFSKKPDVQQLVTVGRLTHQKGPDILLKTAQMLAQDGIPFQWFWIGDGDMAASSKEKCHEYGLEDKVIFAGNQANPYPYIKLCDIYIQPSYYEAYCTTTIEAKVLQKPIVVTDVCGMREQFKHGETALIVGVKPEEIYAAIKQLITQDGLKEYLMDNLKKQTNPMECLLSKYYQLFDE</sequence>
<dbReference type="Proteomes" id="UP000245778">
    <property type="component" value="Unassembled WGS sequence"/>
</dbReference>
<dbReference type="GO" id="GO:0016757">
    <property type="term" value="F:glycosyltransferase activity"/>
    <property type="evidence" value="ECO:0007669"/>
    <property type="project" value="InterPro"/>
</dbReference>
<dbReference type="Pfam" id="PF00534">
    <property type="entry name" value="Glycos_transf_1"/>
    <property type="match status" value="1"/>
</dbReference>
<gene>
    <name evidence="2" type="ORF">C7373_11714</name>
</gene>
<evidence type="ECO:0000313" key="2">
    <source>
        <dbReference type="EMBL" id="PVY46307.1"/>
    </source>
</evidence>
<proteinExistence type="predicted"/>
<reference evidence="2 3" key="1">
    <citation type="submission" date="2018-04" db="EMBL/GenBank/DDBJ databases">
        <title>Genomic Encyclopedia of Type Strains, Phase IV (KMG-IV): sequencing the most valuable type-strain genomes for metagenomic binning, comparative biology and taxonomic classification.</title>
        <authorList>
            <person name="Goeker M."/>
        </authorList>
    </citation>
    <scope>NUCLEOTIDE SEQUENCE [LARGE SCALE GENOMIC DNA]</scope>
    <source>
        <strain evidence="2 3">DSM 26588</strain>
    </source>
</reference>
<keyword evidence="2" id="KW-0808">Transferase</keyword>
<dbReference type="OrthoDB" id="9762705at2"/>
<organism evidence="2 3">
    <name type="scientific">Intestinimonas butyriciproducens</name>
    <dbReference type="NCBI Taxonomy" id="1297617"/>
    <lineage>
        <taxon>Bacteria</taxon>
        <taxon>Bacillati</taxon>
        <taxon>Bacillota</taxon>
        <taxon>Clostridia</taxon>
        <taxon>Eubacteriales</taxon>
        <taxon>Intestinimonas</taxon>
    </lineage>
</organism>
<feature type="domain" description="Glycosyl transferase family 1" evidence="1">
    <location>
        <begin position="209"/>
        <end position="365"/>
    </location>
</feature>
<dbReference type="AlphaFoldDB" id="A0A2U1BCH7"/>
<comment type="caution">
    <text evidence="2">The sequence shown here is derived from an EMBL/GenBank/DDBJ whole genome shotgun (WGS) entry which is preliminary data.</text>
</comment>
<dbReference type="PANTHER" id="PTHR12526:SF630">
    <property type="entry name" value="GLYCOSYLTRANSFERASE"/>
    <property type="match status" value="1"/>
</dbReference>
<dbReference type="InterPro" id="IPR001296">
    <property type="entry name" value="Glyco_trans_1"/>
</dbReference>
<evidence type="ECO:0000313" key="3">
    <source>
        <dbReference type="Proteomes" id="UP000245778"/>
    </source>
</evidence>
<protein>
    <submittedName>
        <fullName evidence="2">Glycosyltransferase involved in cell wall biosynthesis</fullName>
    </submittedName>
</protein>
<dbReference type="GeneID" id="93230369"/>
<dbReference type="CDD" id="cd03811">
    <property type="entry name" value="GT4_GT28_WabH-like"/>
    <property type="match status" value="1"/>
</dbReference>
<dbReference type="Gene3D" id="3.40.50.2000">
    <property type="entry name" value="Glycogen Phosphorylase B"/>
    <property type="match status" value="2"/>
</dbReference>
<dbReference type="SUPFAM" id="SSF53756">
    <property type="entry name" value="UDP-Glycosyltransferase/glycogen phosphorylase"/>
    <property type="match status" value="1"/>
</dbReference>
<accession>A0A2U1BCH7</accession>
<evidence type="ECO:0000259" key="1">
    <source>
        <dbReference type="Pfam" id="PF00534"/>
    </source>
</evidence>
<dbReference type="EMBL" id="QEKK01000017">
    <property type="protein sequence ID" value="PVY46307.1"/>
    <property type="molecule type" value="Genomic_DNA"/>
</dbReference>